<dbReference type="CDD" id="cd09872">
    <property type="entry name" value="PIN_Sll0205-like"/>
    <property type="match status" value="1"/>
</dbReference>
<dbReference type="RefSeq" id="WP_394843323.1">
    <property type="nucleotide sequence ID" value="NZ_CP089982.1"/>
</dbReference>
<proteinExistence type="predicted"/>
<dbReference type="InterPro" id="IPR052919">
    <property type="entry name" value="TA_system_RNase"/>
</dbReference>
<dbReference type="InterPro" id="IPR041705">
    <property type="entry name" value="PIN_Sll0205"/>
</dbReference>
<organism evidence="2 3">
    <name type="scientific">Pendulispora brunnea</name>
    <dbReference type="NCBI Taxonomy" id="2905690"/>
    <lineage>
        <taxon>Bacteria</taxon>
        <taxon>Pseudomonadati</taxon>
        <taxon>Myxococcota</taxon>
        <taxon>Myxococcia</taxon>
        <taxon>Myxococcales</taxon>
        <taxon>Sorangiineae</taxon>
        <taxon>Pendulisporaceae</taxon>
        <taxon>Pendulispora</taxon>
    </lineage>
</organism>
<dbReference type="InterPro" id="IPR002716">
    <property type="entry name" value="PIN_dom"/>
</dbReference>
<dbReference type="Proteomes" id="UP001379533">
    <property type="component" value="Chromosome"/>
</dbReference>
<evidence type="ECO:0000313" key="2">
    <source>
        <dbReference type="EMBL" id="WXA92721.1"/>
    </source>
</evidence>
<evidence type="ECO:0000313" key="3">
    <source>
        <dbReference type="Proteomes" id="UP001379533"/>
    </source>
</evidence>
<dbReference type="Gene3D" id="3.40.50.1010">
    <property type="entry name" value="5'-nuclease"/>
    <property type="match status" value="1"/>
</dbReference>
<dbReference type="EMBL" id="CP089982">
    <property type="protein sequence ID" value="WXA92721.1"/>
    <property type="molecule type" value="Genomic_DNA"/>
</dbReference>
<feature type="domain" description="PIN" evidence="1">
    <location>
        <begin position="3"/>
        <end position="122"/>
    </location>
</feature>
<evidence type="ECO:0000259" key="1">
    <source>
        <dbReference type="Pfam" id="PF01850"/>
    </source>
</evidence>
<keyword evidence="3" id="KW-1185">Reference proteome</keyword>
<accession>A0ABZ2K8N5</accession>
<dbReference type="InterPro" id="IPR029060">
    <property type="entry name" value="PIN-like_dom_sf"/>
</dbReference>
<dbReference type="PANTHER" id="PTHR36173">
    <property type="entry name" value="RIBONUCLEASE VAPC16-RELATED"/>
    <property type="match status" value="1"/>
</dbReference>
<gene>
    <name evidence="2" type="ORF">LZC95_40520</name>
</gene>
<dbReference type="Pfam" id="PF01850">
    <property type="entry name" value="PIN"/>
    <property type="match status" value="1"/>
</dbReference>
<dbReference type="PANTHER" id="PTHR36173:SF2">
    <property type="entry name" value="RIBONUCLEASE VAPC16"/>
    <property type="match status" value="1"/>
</dbReference>
<protein>
    <submittedName>
        <fullName evidence="2">Type II toxin-antitoxin system VapC family toxin</fullName>
    </submittedName>
</protein>
<dbReference type="SUPFAM" id="SSF88723">
    <property type="entry name" value="PIN domain-like"/>
    <property type="match status" value="1"/>
</dbReference>
<name>A0ABZ2K8N5_9BACT</name>
<sequence>MRYLLDTHCWLWLQSEPERLSALLDRLADPANELLLSAASSWEISIKYALGKLPLPLPPAEYVPSRMQSSGTSSLPVHHAHALQVSKLPRHHGDPFDRLLISQAQCEGLQIVTADAAFSAYDVELLRP</sequence>
<reference evidence="2 3" key="1">
    <citation type="submission" date="2021-12" db="EMBL/GenBank/DDBJ databases">
        <title>Discovery of the Pendulisporaceae a myxobacterial family with distinct sporulation behavior and unique specialized metabolism.</title>
        <authorList>
            <person name="Garcia R."/>
            <person name="Popoff A."/>
            <person name="Bader C.D."/>
            <person name="Loehr J."/>
            <person name="Walesch S."/>
            <person name="Walt C."/>
            <person name="Boldt J."/>
            <person name="Bunk B."/>
            <person name="Haeckl F.J.F.P.J."/>
            <person name="Gunesch A.P."/>
            <person name="Birkelbach J."/>
            <person name="Nuebel U."/>
            <person name="Pietschmann T."/>
            <person name="Bach T."/>
            <person name="Mueller R."/>
        </authorList>
    </citation>
    <scope>NUCLEOTIDE SEQUENCE [LARGE SCALE GENOMIC DNA]</scope>
    <source>
        <strain evidence="2 3">MSr12523</strain>
    </source>
</reference>